<dbReference type="Proteomes" id="UP000184300">
    <property type="component" value="Unassembled WGS sequence"/>
</dbReference>
<gene>
    <name evidence="1" type="ORF">ASPGLDRAFT_1440278</name>
</gene>
<protein>
    <submittedName>
        <fullName evidence="1">Uncharacterized protein</fullName>
    </submittedName>
</protein>
<dbReference type="OrthoDB" id="5372708at2759"/>
<organism evidence="1 2">
    <name type="scientific">Aspergillus glaucus CBS 516.65</name>
    <dbReference type="NCBI Taxonomy" id="1160497"/>
    <lineage>
        <taxon>Eukaryota</taxon>
        <taxon>Fungi</taxon>
        <taxon>Dikarya</taxon>
        <taxon>Ascomycota</taxon>
        <taxon>Pezizomycotina</taxon>
        <taxon>Eurotiomycetes</taxon>
        <taxon>Eurotiomycetidae</taxon>
        <taxon>Eurotiales</taxon>
        <taxon>Aspergillaceae</taxon>
        <taxon>Aspergillus</taxon>
        <taxon>Aspergillus subgen. Aspergillus</taxon>
    </lineage>
</organism>
<keyword evidence="2" id="KW-1185">Reference proteome</keyword>
<evidence type="ECO:0000313" key="1">
    <source>
        <dbReference type="EMBL" id="OJJ85302.1"/>
    </source>
</evidence>
<dbReference type="GeneID" id="34458067"/>
<evidence type="ECO:0000313" key="2">
    <source>
        <dbReference type="Proteomes" id="UP000184300"/>
    </source>
</evidence>
<reference evidence="2" key="1">
    <citation type="journal article" date="2017" name="Genome Biol.">
        <title>Comparative genomics reveals high biological diversity and specific adaptations in the industrially and medically important fungal genus Aspergillus.</title>
        <authorList>
            <person name="de Vries R.P."/>
            <person name="Riley R."/>
            <person name="Wiebenga A."/>
            <person name="Aguilar-Osorio G."/>
            <person name="Amillis S."/>
            <person name="Uchima C.A."/>
            <person name="Anderluh G."/>
            <person name="Asadollahi M."/>
            <person name="Askin M."/>
            <person name="Barry K."/>
            <person name="Battaglia E."/>
            <person name="Bayram O."/>
            <person name="Benocci T."/>
            <person name="Braus-Stromeyer S.A."/>
            <person name="Caldana C."/>
            <person name="Canovas D."/>
            <person name="Cerqueira G.C."/>
            <person name="Chen F."/>
            <person name="Chen W."/>
            <person name="Choi C."/>
            <person name="Clum A."/>
            <person name="Dos Santos R.A."/>
            <person name="Damasio A.R."/>
            <person name="Diallinas G."/>
            <person name="Emri T."/>
            <person name="Fekete E."/>
            <person name="Flipphi M."/>
            <person name="Freyberg S."/>
            <person name="Gallo A."/>
            <person name="Gournas C."/>
            <person name="Habgood R."/>
            <person name="Hainaut M."/>
            <person name="Harispe M.L."/>
            <person name="Henrissat B."/>
            <person name="Hilden K.S."/>
            <person name="Hope R."/>
            <person name="Hossain A."/>
            <person name="Karabika E."/>
            <person name="Karaffa L."/>
            <person name="Karanyi Z."/>
            <person name="Krasevec N."/>
            <person name="Kuo A."/>
            <person name="Kusch H."/>
            <person name="LaButti K."/>
            <person name="Lagendijk E.L."/>
            <person name="Lapidus A."/>
            <person name="Levasseur A."/>
            <person name="Lindquist E."/>
            <person name="Lipzen A."/>
            <person name="Logrieco A.F."/>
            <person name="MacCabe A."/>
            <person name="Maekelae M.R."/>
            <person name="Malavazi I."/>
            <person name="Melin P."/>
            <person name="Meyer V."/>
            <person name="Mielnichuk N."/>
            <person name="Miskei M."/>
            <person name="Molnar A.P."/>
            <person name="Mule G."/>
            <person name="Ngan C.Y."/>
            <person name="Orejas M."/>
            <person name="Orosz E."/>
            <person name="Ouedraogo J.P."/>
            <person name="Overkamp K.M."/>
            <person name="Park H.-S."/>
            <person name="Perrone G."/>
            <person name="Piumi F."/>
            <person name="Punt P.J."/>
            <person name="Ram A.F."/>
            <person name="Ramon A."/>
            <person name="Rauscher S."/>
            <person name="Record E."/>
            <person name="Riano-Pachon D.M."/>
            <person name="Robert V."/>
            <person name="Roehrig J."/>
            <person name="Ruller R."/>
            <person name="Salamov A."/>
            <person name="Salih N.S."/>
            <person name="Samson R.A."/>
            <person name="Sandor E."/>
            <person name="Sanguinetti M."/>
            <person name="Schuetze T."/>
            <person name="Sepcic K."/>
            <person name="Shelest E."/>
            <person name="Sherlock G."/>
            <person name="Sophianopoulou V."/>
            <person name="Squina F.M."/>
            <person name="Sun H."/>
            <person name="Susca A."/>
            <person name="Todd R.B."/>
            <person name="Tsang A."/>
            <person name="Unkles S.E."/>
            <person name="van de Wiele N."/>
            <person name="van Rossen-Uffink D."/>
            <person name="Oliveira J.V."/>
            <person name="Vesth T.C."/>
            <person name="Visser J."/>
            <person name="Yu J.-H."/>
            <person name="Zhou M."/>
            <person name="Andersen M.R."/>
            <person name="Archer D.B."/>
            <person name="Baker S.E."/>
            <person name="Benoit I."/>
            <person name="Brakhage A.A."/>
            <person name="Braus G.H."/>
            <person name="Fischer R."/>
            <person name="Frisvad J.C."/>
            <person name="Goldman G.H."/>
            <person name="Houbraken J."/>
            <person name="Oakley B."/>
            <person name="Pocsi I."/>
            <person name="Scazzocchio C."/>
            <person name="Seiboth B."/>
            <person name="vanKuyk P.A."/>
            <person name="Wortman J."/>
            <person name="Dyer P.S."/>
            <person name="Grigoriev I.V."/>
        </authorList>
    </citation>
    <scope>NUCLEOTIDE SEQUENCE [LARGE SCALE GENOMIC DNA]</scope>
    <source>
        <strain evidence="2">CBS 516.65</strain>
    </source>
</reference>
<dbReference type="EMBL" id="KV878895">
    <property type="protein sequence ID" value="OJJ85302.1"/>
    <property type="molecule type" value="Genomic_DNA"/>
</dbReference>
<accession>A0A1L9VN47</accession>
<name>A0A1L9VN47_ASPGL</name>
<dbReference type="VEuPathDB" id="FungiDB:ASPGLDRAFT_1440278"/>
<dbReference type="RefSeq" id="XP_022402000.1">
    <property type="nucleotide sequence ID" value="XM_022541806.1"/>
</dbReference>
<proteinExistence type="predicted"/>
<sequence length="247" mass="28520">MHPCDLTRQDADKTWPSHSQDLWKYTRLPNVHVALHFAEFAAEYGSIMSCNVLCGECKHKIWKQWADHAAPKHLMAYLFKHDCVHQTLQLALAGSADVQNEELYACLAWLTENCPQLINSFVSHHEERTADDDVHGSHVHTFGTENHLDQVLQHLNVYMQHHTRLVIYCESFWVKLKQGYQSRDGCDQVVVDNRLVEMYTGVRFLDVNSVSCYYNTGMFLSCGQRYCQVLAIAKYSGHSHIDYFLVV</sequence>
<dbReference type="AlphaFoldDB" id="A0A1L9VN47"/>